<dbReference type="InterPro" id="IPR011037">
    <property type="entry name" value="Pyrv_Knase-like_insert_dom_sf"/>
</dbReference>
<dbReference type="InterPro" id="IPR005302">
    <property type="entry name" value="MoCF_Sase_C"/>
</dbReference>
<dbReference type="GO" id="GO:0030151">
    <property type="term" value="F:molybdenum ion binding"/>
    <property type="evidence" value="ECO:0007669"/>
    <property type="project" value="InterPro"/>
</dbReference>
<feature type="domain" description="MOSC" evidence="1">
    <location>
        <begin position="102"/>
        <end position="265"/>
    </location>
</feature>
<dbReference type="SUPFAM" id="SSF141673">
    <property type="entry name" value="MOSC N-terminal domain-like"/>
    <property type="match status" value="1"/>
</dbReference>
<reference evidence="2 3" key="1">
    <citation type="submission" date="2014-11" db="EMBL/GenBank/DDBJ databases">
        <title>Genome sequence of Flavihumibacter solisilvae 3-3.</title>
        <authorList>
            <person name="Zhou G."/>
            <person name="Li M."/>
            <person name="Wang G."/>
        </authorList>
    </citation>
    <scope>NUCLEOTIDE SEQUENCE [LARGE SCALE GENOMIC DNA]</scope>
    <source>
        <strain evidence="2 3">3-3</strain>
    </source>
</reference>
<proteinExistence type="predicted"/>
<dbReference type="AlphaFoldDB" id="A0A0C1I9U9"/>
<dbReference type="GO" id="GO:0030170">
    <property type="term" value="F:pyridoxal phosphate binding"/>
    <property type="evidence" value="ECO:0007669"/>
    <property type="project" value="InterPro"/>
</dbReference>
<dbReference type="SUPFAM" id="SSF50800">
    <property type="entry name" value="PK beta-barrel domain-like"/>
    <property type="match status" value="1"/>
</dbReference>
<comment type="caution">
    <text evidence="2">The sequence shown here is derived from an EMBL/GenBank/DDBJ whole genome shotgun (WGS) entry which is preliminary data.</text>
</comment>
<evidence type="ECO:0000259" key="1">
    <source>
        <dbReference type="PROSITE" id="PS51340"/>
    </source>
</evidence>
<name>A0A0C1I9U9_9BACT</name>
<protein>
    <submittedName>
        <fullName evidence="2">Oxidoreductase</fullName>
    </submittedName>
</protein>
<dbReference type="Pfam" id="PF03473">
    <property type="entry name" value="MOSC"/>
    <property type="match status" value="1"/>
</dbReference>
<organism evidence="2 3">
    <name type="scientific">Flavihumibacter solisilvae</name>
    <dbReference type="NCBI Taxonomy" id="1349421"/>
    <lineage>
        <taxon>Bacteria</taxon>
        <taxon>Pseudomonadati</taxon>
        <taxon>Bacteroidota</taxon>
        <taxon>Chitinophagia</taxon>
        <taxon>Chitinophagales</taxon>
        <taxon>Chitinophagaceae</taxon>
        <taxon>Flavihumibacter</taxon>
    </lineage>
</organism>
<evidence type="ECO:0000313" key="2">
    <source>
        <dbReference type="EMBL" id="KIC90790.1"/>
    </source>
</evidence>
<accession>A0A0C1I9U9</accession>
<dbReference type="STRING" id="1349421.OI18_22735"/>
<dbReference type="Proteomes" id="UP000031408">
    <property type="component" value="Unassembled WGS sequence"/>
</dbReference>
<dbReference type="GO" id="GO:0003824">
    <property type="term" value="F:catalytic activity"/>
    <property type="evidence" value="ECO:0007669"/>
    <property type="project" value="InterPro"/>
</dbReference>
<sequence length="265" mass="29883">MLTVSELFIYPVKSLGGIPVDVAKVTERGFQHDRRWMLVDQQGMFFTQRDIPAMALFRVQLQESGLKVFYKPDPSRYIDVPFEPVSAELMNVVVWDDTCFALTVSDAADMWFSSILGINCRLVYMPDDSIRKVDPEYASGNEITGFSDGYPFLLIGQASLDDLNSRMVEAVPINRFRPNIVFSGGAPFQEDEMKEFSINGIRFYGVKLCARCVITTIDQETALKGKDPLKTLASYRSMNKKVLFGQNLLHNGSGELRIGDELILH</sequence>
<dbReference type="PANTHER" id="PTHR14237:SF19">
    <property type="entry name" value="MITOCHONDRIAL AMIDOXIME REDUCING COMPONENT 1"/>
    <property type="match status" value="1"/>
</dbReference>
<evidence type="ECO:0000313" key="3">
    <source>
        <dbReference type="Proteomes" id="UP000031408"/>
    </source>
</evidence>
<dbReference type="PROSITE" id="PS51340">
    <property type="entry name" value="MOSC"/>
    <property type="match status" value="1"/>
</dbReference>
<dbReference type="RefSeq" id="WP_039144596.1">
    <property type="nucleotide sequence ID" value="NZ_JSVC01000045.1"/>
</dbReference>
<dbReference type="EMBL" id="JSVC01000045">
    <property type="protein sequence ID" value="KIC90790.1"/>
    <property type="molecule type" value="Genomic_DNA"/>
</dbReference>
<keyword evidence="3" id="KW-1185">Reference proteome</keyword>
<dbReference type="Pfam" id="PF03476">
    <property type="entry name" value="MOSC_N"/>
    <property type="match status" value="1"/>
</dbReference>
<dbReference type="InterPro" id="IPR005303">
    <property type="entry name" value="MOCOS_middle"/>
</dbReference>
<dbReference type="PANTHER" id="PTHR14237">
    <property type="entry name" value="MOLYBDOPTERIN COFACTOR SULFURASE MOSC"/>
    <property type="match status" value="1"/>
</dbReference>
<dbReference type="OrthoDB" id="581532at2"/>
<gene>
    <name evidence="2" type="ORF">OI18_22735</name>
</gene>